<dbReference type="GeneID" id="96901204"/>
<dbReference type="InterPro" id="IPR023210">
    <property type="entry name" value="NADP_OxRdtase_dom"/>
</dbReference>
<dbReference type="AlphaFoldDB" id="G0V8C7"/>
<dbReference type="SUPFAM" id="SSF51430">
    <property type="entry name" value="NAD(P)-linked oxidoreductase"/>
    <property type="match status" value="1"/>
</dbReference>
<keyword evidence="1" id="KW-0560">Oxidoreductase</keyword>
<reference key="2">
    <citation type="submission" date="2011-08" db="EMBL/GenBank/DDBJ databases">
        <title>Genome sequence of Naumovozyma castellii.</title>
        <authorList>
            <person name="Gordon J.L."/>
            <person name="Armisen D."/>
            <person name="Proux-Wera E."/>
            <person name="OhEigeartaigh S.S."/>
            <person name="Byrne K.P."/>
            <person name="Wolfe K.H."/>
        </authorList>
    </citation>
    <scope>NUCLEOTIDE SEQUENCE</scope>
    <source>
        <strain>Type strain:CBS 4309</strain>
    </source>
</reference>
<dbReference type="PANTHER" id="PTHR43625">
    <property type="entry name" value="AFLATOXIN B1 ALDEHYDE REDUCTASE"/>
    <property type="match status" value="1"/>
</dbReference>
<keyword evidence="4" id="KW-1185">Reference proteome</keyword>
<dbReference type="InParanoid" id="G0V8C7"/>
<evidence type="ECO:0000313" key="4">
    <source>
        <dbReference type="Proteomes" id="UP000001640"/>
    </source>
</evidence>
<accession>G0V8C7</accession>
<dbReference type="Pfam" id="PF00248">
    <property type="entry name" value="Aldo_ket_red"/>
    <property type="match status" value="1"/>
</dbReference>
<sequence length="348" mass="39092">MSQVKQLKAALGKIDTGYGLMSLTWKDVPVPKDQAFKCMHRVIELAMQRGNKAFFNVGEFYGPNFINLNYVKDFFKKYPDLRKNTIISCKGAYSTVTYKPLLKTDEVIKSVRDCVEQIGGYIDIFEPARLDPEAADESEVYAHEPFDALAALVEEGAIGGISLSEVTAEEIVAIHKDYGKYLVCVEVELSMFTKDILNNGIAKACNDLNLVVICYSPLGKGLLTGTIKKNEDIEAGDVKKGLKIFHGDALKQNLLLVKFLEEEILAKRDPAHPITLPQIALGWIKHWNRQPEFSGARFIPIPSGSTLEKINQNFEEDKCRITEAEFEKIENYLDDFKVVGGRYEFIGH</sequence>
<dbReference type="CDD" id="cd19077">
    <property type="entry name" value="AKR_AKR8A1-2"/>
    <property type="match status" value="1"/>
</dbReference>
<reference evidence="3 4" key="1">
    <citation type="journal article" date="2011" name="Proc. Natl. Acad. Sci. U.S.A.">
        <title>Evolutionary erosion of yeast sex chromosomes by mating-type switching accidents.</title>
        <authorList>
            <person name="Gordon J.L."/>
            <person name="Armisen D."/>
            <person name="Proux-Wera E."/>
            <person name="Oheigeartaigh S.S."/>
            <person name="Byrne K.P."/>
            <person name="Wolfe K.H."/>
        </authorList>
    </citation>
    <scope>NUCLEOTIDE SEQUENCE [LARGE SCALE GENOMIC DNA]</scope>
    <source>
        <strain evidence="4">ATCC 76901 / BCRC 22586 / CBS 4309 / NBRC 1992 / NRRL Y-12630</strain>
    </source>
</reference>
<dbReference type="InterPro" id="IPR050791">
    <property type="entry name" value="Aldo-Keto_reductase"/>
</dbReference>
<evidence type="ECO:0000256" key="1">
    <source>
        <dbReference type="ARBA" id="ARBA00023002"/>
    </source>
</evidence>
<proteinExistence type="predicted"/>
<dbReference type="InterPro" id="IPR036812">
    <property type="entry name" value="NAD(P)_OxRdtase_dom_sf"/>
</dbReference>
<dbReference type="HOGENOM" id="CLU_023205_2_1_1"/>
<dbReference type="EMBL" id="HE576752">
    <property type="protein sequence ID" value="CCC67725.1"/>
    <property type="molecule type" value="Genomic_DNA"/>
</dbReference>
<gene>
    <name evidence="3" type="primary">NCAS0A11670</name>
    <name evidence="3" type="ordered locus">NCAS_0A11670</name>
</gene>
<dbReference type="Gene3D" id="3.20.20.100">
    <property type="entry name" value="NADP-dependent oxidoreductase domain"/>
    <property type="match status" value="1"/>
</dbReference>
<name>G0V8C7_NAUCA</name>
<dbReference type="eggNOG" id="KOG1575">
    <property type="taxonomic scope" value="Eukaryota"/>
</dbReference>
<dbReference type="OrthoDB" id="37537at2759"/>
<dbReference type="FunCoup" id="G0V8C7">
    <property type="interactions" value="60"/>
</dbReference>
<evidence type="ECO:0000313" key="3">
    <source>
        <dbReference type="EMBL" id="CCC67725.1"/>
    </source>
</evidence>
<evidence type="ECO:0000259" key="2">
    <source>
        <dbReference type="Pfam" id="PF00248"/>
    </source>
</evidence>
<dbReference type="GO" id="GO:0005737">
    <property type="term" value="C:cytoplasm"/>
    <property type="evidence" value="ECO:0007669"/>
    <property type="project" value="TreeGrafter"/>
</dbReference>
<dbReference type="PANTHER" id="PTHR43625:SF78">
    <property type="entry name" value="PYRIDOXAL REDUCTASE-RELATED"/>
    <property type="match status" value="1"/>
</dbReference>
<protein>
    <recommendedName>
        <fullName evidence="2">NADP-dependent oxidoreductase domain-containing protein</fullName>
    </recommendedName>
</protein>
<dbReference type="OMA" id="IDLYQPC"/>
<dbReference type="Proteomes" id="UP000001640">
    <property type="component" value="Chromosome 1"/>
</dbReference>
<dbReference type="STRING" id="1064592.G0V8C7"/>
<organism evidence="3 4">
    <name type="scientific">Naumovozyma castellii</name>
    <name type="common">Yeast</name>
    <name type="synonym">Saccharomyces castellii</name>
    <dbReference type="NCBI Taxonomy" id="27288"/>
    <lineage>
        <taxon>Eukaryota</taxon>
        <taxon>Fungi</taxon>
        <taxon>Dikarya</taxon>
        <taxon>Ascomycota</taxon>
        <taxon>Saccharomycotina</taxon>
        <taxon>Saccharomycetes</taxon>
        <taxon>Saccharomycetales</taxon>
        <taxon>Saccharomycetaceae</taxon>
        <taxon>Naumovozyma</taxon>
    </lineage>
</organism>
<dbReference type="KEGG" id="ncs:NCAS_0A11670"/>
<dbReference type="GO" id="GO:0016491">
    <property type="term" value="F:oxidoreductase activity"/>
    <property type="evidence" value="ECO:0007669"/>
    <property type="project" value="UniProtKB-KW"/>
</dbReference>
<dbReference type="RefSeq" id="XP_003674106.1">
    <property type="nucleotide sequence ID" value="XM_003674058.1"/>
</dbReference>
<feature type="domain" description="NADP-dependent oxidoreductase" evidence="2">
    <location>
        <begin position="17"/>
        <end position="331"/>
    </location>
</feature>